<dbReference type="SUPFAM" id="SSF81321">
    <property type="entry name" value="Family A G protein-coupled receptor-like"/>
    <property type="match status" value="1"/>
</dbReference>
<dbReference type="GO" id="GO:0005886">
    <property type="term" value="C:plasma membrane"/>
    <property type="evidence" value="ECO:0007669"/>
    <property type="project" value="TreeGrafter"/>
</dbReference>
<dbReference type="InterPro" id="IPR000276">
    <property type="entry name" value="GPCR_Rhodpsn"/>
</dbReference>
<dbReference type="AlphaFoldDB" id="A0AAD5KGM6"/>
<gene>
    <name evidence="12" type="ORF">GHT06_021979</name>
</gene>
<proteinExistence type="inferred from homology"/>
<dbReference type="GO" id="GO:0004930">
    <property type="term" value="F:G protein-coupled receptor activity"/>
    <property type="evidence" value="ECO:0007669"/>
    <property type="project" value="UniProtKB-KW"/>
</dbReference>
<evidence type="ECO:0000256" key="3">
    <source>
        <dbReference type="ARBA" id="ARBA00022692"/>
    </source>
</evidence>
<comment type="similarity">
    <text evidence="2 9">Belongs to the G-protein coupled receptor 1 family.</text>
</comment>
<accession>A0AAD5KGM6</accession>
<dbReference type="PROSITE" id="PS50262">
    <property type="entry name" value="G_PROTEIN_RECEP_F1_2"/>
    <property type="match status" value="1"/>
</dbReference>
<keyword evidence="6 10" id="KW-0472">Membrane</keyword>
<feature type="transmembrane region" description="Helical" evidence="10">
    <location>
        <begin position="227"/>
        <end position="249"/>
    </location>
</feature>
<reference evidence="12 13" key="1">
    <citation type="submission" date="2022-05" db="EMBL/GenBank/DDBJ databases">
        <title>A multi-omics perspective on studying reproductive biology in Daphnia sinensis.</title>
        <authorList>
            <person name="Jia J."/>
        </authorList>
    </citation>
    <scope>NUCLEOTIDE SEQUENCE [LARGE SCALE GENOMIC DNA]</scope>
    <source>
        <strain evidence="12 13">WSL</strain>
    </source>
</reference>
<name>A0AAD5KGM6_9CRUS</name>
<keyword evidence="7 9" id="KW-0675">Receptor</keyword>
<comment type="subcellular location">
    <subcellularLocation>
        <location evidence="1">Membrane</location>
        <topology evidence="1">Multi-pass membrane protein</topology>
    </subcellularLocation>
</comment>
<dbReference type="Gene3D" id="1.20.1070.10">
    <property type="entry name" value="Rhodopsin 7-helix transmembrane proteins"/>
    <property type="match status" value="2"/>
</dbReference>
<evidence type="ECO:0000256" key="6">
    <source>
        <dbReference type="ARBA" id="ARBA00023136"/>
    </source>
</evidence>
<dbReference type="Pfam" id="PF00001">
    <property type="entry name" value="7tm_1"/>
    <property type="match status" value="1"/>
</dbReference>
<dbReference type="PANTHER" id="PTHR45695:SF9">
    <property type="entry name" value="LEUCOKININ RECEPTOR"/>
    <property type="match status" value="1"/>
</dbReference>
<evidence type="ECO:0000256" key="2">
    <source>
        <dbReference type="ARBA" id="ARBA00010663"/>
    </source>
</evidence>
<evidence type="ECO:0000256" key="9">
    <source>
        <dbReference type="RuleBase" id="RU000688"/>
    </source>
</evidence>
<feature type="domain" description="G-protein coupled receptors family 1 profile" evidence="11">
    <location>
        <begin position="38"/>
        <end position="212"/>
    </location>
</feature>
<sequence length="287" mass="32610">MDFSNINFPFPLWIIRPAWECALKIGFFVPVIIVSLVGNGLVIYLMATNRFLRTSINIFIWNLAIADLLTILLFPWIILIIDLYQMFILGAVICQIEGFLRVLLMLVDVFSLLAVSCDRFFAIVFPFRPRMGHLAAYVICGVIWILSTAIACPLITARVYKMKQRTSTCSAIQLKQLAQRHRIIRMLFFILIGFFICYLPFTISIIVRNKVVLGNTINSIPDWLRSLLYTSRYVMCVNTALNPIIYGFCNDNFRKAAAKQFPSLTWGVTPVASTISATSNNGRINSD</sequence>
<protein>
    <recommendedName>
        <fullName evidence="11">G-protein coupled receptors family 1 profile domain-containing protein</fullName>
    </recommendedName>
</protein>
<dbReference type="EMBL" id="WJBH02000010">
    <property type="protein sequence ID" value="KAI9551644.1"/>
    <property type="molecule type" value="Genomic_DNA"/>
</dbReference>
<keyword evidence="4 10" id="KW-1133">Transmembrane helix</keyword>
<dbReference type="SMART" id="SM01381">
    <property type="entry name" value="7TM_GPCR_Srsx"/>
    <property type="match status" value="1"/>
</dbReference>
<dbReference type="PANTHER" id="PTHR45695">
    <property type="entry name" value="LEUCOKININ RECEPTOR-RELATED"/>
    <property type="match status" value="1"/>
</dbReference>
<organism evidence="12 13">
    <name type="scientific">Daphnia sinensis</name>
    <dbReference type="NCBI Taxonomy" id="1820382"/>
    <lineage>
        <taxon>Eukaryota</taxon>
        <taxon>Metazoa</taxon>
        <taxon>Ecdysozoa</taxon>
        <taxon>Arthropoda</taxon>
        <taxon>Crustacea</taxon>
        <taxon>Branchiopoda</taxon>
        <taxon>Diplostraca</taxon>
        <taxon>Cladocera</taxon>
        <taxon>Anomopoda</taxon>
        <taxon>Daphniidae</taxon>
        <taxon>Daphnia</taxon>
        <taxon>Daphnia similis group</taxon>
    </lineage>
</organism>
<evidence type="ECO:0000256" key="4">
    <source>
        <dbReference type="ARBA" id="ARBA00022989"/>
    </source>
</evidence>
<evidence type="ECO:0000256" key="8">
    <source>
        <dbReference type="ARBA" id="ARBA00023224"/>
    </source>
</evidence>
<keyword evidence="3 9" id="KW-0812">Transmembrane</keyword>
<keyword evidence="13" id="KW-1185">Reference proteome</keyword>
<evidence type="ECO:0000313" key="13">
    <source>
        <dbReference type="Proteomes" id="UP000820818"/>
    </source>
</evidence>
<feature type="transmembrane region" description="Helical" evidence="10">
    <location>
        <begin position="21"/>
        <end position="47"/>
    </location>
</feature>
<evidence type="ECO:0000313" key="12">
    <source>
        <dbReference type="EMBL" id="KAI9551644.1"/>
    </source>
</evidence>
<feature type="transmembrane region" description="Helical" evidence="10">
    <location>
        <begin position="183"/>
        <end position="207"/>
    </location>
</feature>
<dbReference type="Proteomes" id="UP000820818">
    <property type="component" value="Linkage Group LG10"/>
</dbReference>
<comment type="caution">
    <text evidence="12">The sequence shown here is derived from an EMBL/GenBank/DDBJ whole genome shotgun (WGS) entry which is preliminary data.</text>
</comment>
<dbReference type="PROSITE" id="PS00237">
    <property type="entry name" value="G_PROTEIN_RECEP_F1_1"/>
    <property type="match status" value="1"/>
</dbReference>
<feature type="transmembrane region" description="Helical" evidence="10">
    <location>
        <begin position="134"/>
        <end position="155"/>
    </location>
</feature>
<evidence type="ECO:0000259" key="11">
    <source>
        <dbReference type="PROSITE" id="PS50262"/>
    </source>
</evidence>
<evidence type="ECO:0000256" key="5">
    <source>
        <dbReference type="ARBA" id="ARBA00023040"/>
    </source>
</evidence>
<evidence type="ECO:0000256" key="1">
    <source>
        <dbReference type="ARBA" id="ARBA00004141"/>
    </source>
</evidence>
<dbReference type="PRINTS" id="PR00237">
    <property type="entry name" value="GPCRRHODOPSN"/>
</dbReference>
<dbReference type="InterPro" id="IPR017452">
    <property type="entry name" value="GPCR_Rhodpsn_7TM"/>
</dbReference>
<keyword evidence="5 9" id="KW-0297">G-protein coupled receptor</keyword>
<evidence type="ECO:0000256" key="7">
    <source>
        <dbReference type="ARBA" id="ARBA00023170"/>
    </source>
</evidence>
<keyword evidence="8 9" id="KW-0807">Transducer</keyword>
<feature type="transmembrane region" description="Helical" evidence="10">
    <location>
        <begin position="59"/>
        <end position="81"/>
    </location>
</feature>
<evidence type="ECO:0000256" key="10">
    <source>
        <dbReference type="SAM" id="Phobius"/>
    </source>
</evidence>